<dbReference type="HOGENOM" id="CLU_000604_1_2_9"/>
<keyword evidence="2" id="KW-0813">Transport</keyword>
<dbReference type="SUPFAM" id="SSF52540">
    <property type="entry name" value="P-loop containing nucleoside triphosphate hydrolases"/>
    <property type="match status" value="1"/>
</dbReference>
<dbReference type="Proteomes" id="UP000002730">
    <property type="component" value="Chromosome"/>
</dbReference>
<dbReference type="GO" id="GO:0016887">
    <property type="term" value="F:ATP hydrolysis activity"/>
    <property type="evidence" value="ECO:0007669"/>
    <property type="project" value="InterPro"/>
</dbReference>
<dbReference type="AlphaFoldDB" id="D9SUN8"/>
<dbReference type="GO" id="GO:0015807">
    <property type="term" value="P:L-amino acid transport"/>
    <property type="evidence" value="ECO:0007669"/>
    <property type="project" value="TreeGrafter"/>
</dbReference>
<keyword evidence="3" id="KW-0547">Nucleotide-binding</keyword>
<name>D9SUN8_CLOC7</name>
<dbReference type="PANTHER" id="PTHR43820">
    <property type="entry name" value="HIGH-AFFINITY BRANCHED-CHAIN AMINO ACID TRANSPORT ATP-BINDING PROTEIN LIVF"/>
    <property type="match status" value="1"/>
</dbReference>
<dbReference type="PROSITE" id="PS50893">
    <property type="entry name" value="ABC_TRANSPORTER_2"/>
    <property type="match status" value="1"/>
</dbReference>
<dbReference type="InterPro" id="IPR003593">
    <property type="entry name" value="AAA+_ATPase"/>
</dbReference>
<dbReference type="PIRSF" id="PIRSF039137">
    <property type="entry name" value="ABC_branched_ATPase"/>
    <property type="match status" value="1"/>
</dbReference>
<dbReference type="EMBL" id="CP002160">
    <property type="protein sequence ID" value="ADL50943.1"/>
    <property type="molecule type" value="Genomic_DNA"/>
</dbReference>
<dbReference type="InterPro" id="IPR030660">
    <property type="entry name" value="ABC_branched_ATPase_LivF/BraG"/>
</dbReference>
<dbReference type="SMART" id="SM00382">
    <property type="entry name" value="AAA"/>
    <property type="match status" value="1"/>
</dbReference>
<dbReference type="GO" id="GO:0015658">
    <property type="term" value="F:branched-chain amino acid transmembrane transporter activity"/>
    <property type="evidence" value="ECO:0007669"/>
    <property type="project" value="InterPro"/>
</dbReference>
<evidence type="ECO:0000256" key="3">
    <source>
        <dbReference type="ARBA" id="ARBA00022741"/>
    </source>
</evidence>
<keyword evidence="8" id="KW-1185">Reference proteome</keyword>
<dbReference type="GO" id="GO:0005524">
    <property type="term" value="F:ATP binding"/>
    <property type="evidence" value="ECO:0007669"/>
    <property type="project" value="UniProtKB-KW"/>
</dbReference>
<dbReference type="eggNOG" id="COG0410">
    <property type="taxonomic scope" value="Bacteria"/>
</dbReference>
<dbReference type="InterPro" id="IPR003439">
    <property type="entry name" value="ABC_transporter-like_ATP-bd"/>
</dbReference>
<evidence type="ECO:0000256" key="4">
    <source>
        <dbReference type="ARBA" id="ARBA00022840"/>
    </source>
</evidence>
<evidence type="ECO:0000259" key="6">
    <source>
        <dbReference type="PROSITE" id="PS50893"/>
    </source>
</evidence>
<dbReference type="Gene3D" id="3.40.50.300">
    <property type="entry name" value="P-loop containing nucleotide triphosphate hydrolases"/>
    <property type="match status" value="1"/>
</dbReference>
<dbReference type="KEGG" id="ccb:Clocel_1187"/>
<evidence type="ECO:0000256" key="2">
    <source>
        <dbReference type="ARBA" id="ARBA00022448"/>
    </source>
</evidence>
<keyword evidence="4" id="KW-0067">ATP-binding</keyword>
<dbReference type="CDD" id="cd03224">
    <property type="entry name" value="ABC_TM1139_LivF_branched"/>
    <property type="match status" value="1"/>
</dbReference>
<dbReference type="InterPro" id="IPR027417">
    <property type="entry name" value="P-loop_NTPase"/>
</dbReference>
<dbReference type="Pfam" id="PF00005">
    <property type="entry name" value="ABC_tran"/>
    <property type="match status" value="1"/>
</dbReference>
<feature type="domain" description="ABC transporter" evidence="6">
    <location>
        <begin position="2"/>
        <end position="234"/>
    </location>
</feature>
<gene>
    <name evidence="7" type="ordered locus">Clocel_1187</name>
</gene>
<evidence type="ECO:0000313" key="7">
    <source>
        <dbReference type="EMBL" id="ADL50943.1"/>
    </source>
</evidence>
<dbReference type="PANTHER" id="PTHR43820:SF4">
    <property type="entry name" value="HIGH-AFFINITY BRANCHED-CHAIN AMINO ACID TRANSPORT ATP-BINDING PROTEIN LIVF"/>
    <property type="match status" value="1"/>
</dbReference>
<dbReference type="InterPro" id="IPR017871">
    <property type="entry name" value="ABC_transporter-like_CS"/>
</dbReference>
<sequence length="234" mass="25525">MLKLDNVNLYYGVIHALKDISLEVSQGEIVTLIGANGAGKTSILRSISGLEQIKSGAITFKDSQINKISANKIVSLGLSHVPEGRRVFPDLTVRENLELGAYLRKDKGIIKSDMEMVFSKFPRLKEREKQRSGTLSGGEQQMLAIGRALMNRPAMLILDEPSMGLAPLVVKEIFNTIVQINKSGTTILLVEQNANMALAIANRAYVLETGKVVQSGDAKILLDDESIKNAYLGD</sequence>
<organism evidence="7 8">
    <name type="scientific">Clostridium cellulovorans (strain ATCC 35296 / DSM 3052 / OCM 3 / 743B)</name>
    <dbReference type="NCBI Taxonomy" id="573061"/>
    <lineage>
        <taxon>Bacteria</taxon>
        <taxon>Bacillati</taxon>
        <taxon>Bacillota</taxon>
        <taxon>Clostridia</taxon>
        <taxon>Eubacteriales</taxon>
        <taxon>Clostridiaceae</taxon>
        <taxon>Clostridium</taxon>
    </lineage>
</organism>
<keyword evidence="5" id="KW-0029">Amino-acid transport</keyword>
<proteinExistence type="inferred from homology"/>
<protein>
    <submittedName>
        <fullName evidence="7">ABC transporter related</fullName>
    </submittedName>
</protein>
<evidence type="ECO:0000256" key="5">
    <source>
        <dbReference type="ARBA" id="ARBA00022970"/>
    </source>
</evidence>
<reference evidence="7 8" key="1">
    <citation type="submission" date="2010-08" db="EMBL/GenBank/DDBJ databases">
        <title>Complete sequence of Clostridium cellulovorans 743B.</title>
        <authorList>
            <consortium name="US DOE Joint Genome Institute"/>
            <person name="Lucas S."/>
            <person name="Copeland A."/>
            <person name="Lapidus A."/>
            <person name="Cheng J.-F."/>
            <person name="Bruce D."/>
            <person name="Goodwin L."/>
            <person name="Pitluck S."/>
            <person name="Chertkov O."/>
            <person name="Detter J.C."/>
            <person name="Han C."/>
            <person name="Tapia R."/>
            <person name="Land M."/>
            <person name="Hauser L."/>
            <person name="Chang Y.-J."/>
            <person name="Jeffries C."/>
            <person name="Kyrpides N."/>
            <person name="Ivanova N."/>
            <person name="Mikhailova N."/>
            <person name="Hemme C.L."/>
            <person name="Woyke T."/>
        </authorList>
    </citation>
    <scope>NUCLEOTIDE SEQUENCE [LARGE SCALE GENOMIC DNA]</scope>
    <source>
        <strain evidence="8">ATCC 35296 / DSM 3052 / OCM 3 / 743B</strain>
    </source>
</reference>
<dbReference type="OrthoDB" id="9776369at2"/>
<dbReference type="RefSeq" id="WP_010076200.1">
    <property type="nucleotide sequence ID" value="NC_014393.1"/>
</dbReference>
<dbReference type="InterPro" id="IPR052156">
    <property type="entry name" value="BCAA_Transport_ATP-bd_LivF"/>
</dbReference>
<dbReference type="PROSITE" id="PS00211">
    <property type="entry name" value="ABC_TRANSPORTER_1"/>
    <property type="match status" value="1"/>
</dbReference>
<dbReference type="STRING" id="573061.Clocel_1187"/>
<evidence type="ECO:0000313" key="8">
    <source>
        <dbReference type="Proteomes" id="UP000002730"/>
    </source>
</evidence>
<evidence type="ECO:0000256" key="1">
    <source>
        <dbReference type="ARBA" id="ARBA00005417"/>
    </source>
</evidence>
<accession>D9SUN8</accession>
<comment type="similarity">
    <text evidence="1">Belongs to the ABC transporter superfamily.</text>
</comment>